<evidence type="ECO:0000313" key="1">
    <source>
        <dbReference type="EMBL" id="KMQ86878.1"/>
    </source>
</evidence>
<accession>A0A0J7K8X2</accession>
<keyword evidence="2" id="KW-1185">Reference proteome</keyword>
<proteinExistence type="predicted"/>
<evidence type="ECO:0000313" key="2">
    <source>
        <dbReference type="Proteomes" id="UP000036403"/>
    </source>
</evidence>
<dbReference type="OrthoDB" id="7548347at2759"/>
<comment type="caution">
    <text evidence="1">The sequence shown here is derived from an EMBL/GenBank/DDBJ whole genome shotgun (WGS) entry which is preliminary data.</text>
</comment>
<dbReference type="Proteomes" id="UP000036403">
    <property type="component" value="Unassembled WGS sequence"/>
</dbReference>
<dbReference type="AlphaFoldDB" id="A0A0J7K8X2"/>
<gene>
    <name evidence="1" type="ORF">RF55_14023</name>
</gene>
<protein>
    <submittedName>
        <fullName evidence="1">Pogo transposable element with krab domain</fullName>
    </submittedName>
</protein>
<dbReference type="PaxDb" id="67767-A0A0J7K8X2"/>
<sequence>MSSLLIVLQEKDGKFGPKIEKDLYKADNILALASTSDSWTGQKEKKFDTIDKLGKEINILTIPAGTTGMIQPLDV</sequence>
<name>A0A0J7K8X2_LASNI</name>
<dbReference type="EMBL" id="LBMM01011378">
    <property type="protein sequence ID" value="KMQ86878.1"/>
    <property type="molecule type" value="Genomic_DNA"/>
</dbReference>
<organism evidence="1 2">
    <name type="scientific">Lasius niger</name>
    <name type="common">Black garden ant</name>
    <dbReference type="NCBI Taxonomy" id="67767"/>
    <lineage>
        <taxon>Eukaryota</taxon>
        <taxon>Metazoa</taxon>
        <taxon>Ecdysozoa</taxon>
        <taxon>Arthropoda</taxon>
        <taxon>Hexapoda</taxon>
        <taxon>Insecta</taxon>
        <taxon>Pterygota</taxon>
        <taxon>Neoptera</taxon>
        <taxon>Endopterygota</taxon>
        <taxon>Hymenoptera</taxon>
        <taxon>Apocrita</taxon>
        <taxon>Aculeata</taxon>
        <taxon>Formicoidea</taxon>
        <taxon>Formicidae</taxon>
        <taxon>Formicinae</taxon>
        <taxon>Lasius</taxon>
        <taxon>Lasius</taxon>
    </lineage>
</organism>
<reference evidence="1 2" key="1">
    <citation type="submission" date="2015-04" db="EMBL/GenBank/DDBJ databases">
        <title>Lasius niger genome sequencing.</title>
        <authorList>
            <person name="Konorov E.A."/>
            <person name="Nikitin M.A."/>
            <person name="Kirill M.V."/>
            <person name="Chang P."/>
        </authorList>
    </citation>
    <scope>NUCLEOTIDE SEQUENCE [LARGE SCALE GENOMIC DNA]</scope>
    <source>
        <tissue evidence="1">Whole</tissue>
    </source>
</reference>